<name>A0A8K0KQG7_LADFU</name>
<dbReference type="PANTHER" id="PTHR12490">
    <property type="entry name" value="GSK3B-INTERACTING PROTEIN"/>
    <property type="match status" value="1"/>
</dbReference>
<dbReference type="GO" id="GO:0060828">
    <property type="term" value="P:regulation of canonical Wnt signaling pathway"/>
    <property type="evidence" value="ECO:0007669"/>
    <property type="project" value="InterPro"/>
</dbReference>
<evidence type="ECO:0000259" key="2">
    <source>
        <dbReference type="Pfam" id="PF05303"/>
    </source>
</evidence>
<comment type="caution">
    <text evidence="3">The sequence shown here is derived from an EMBL/GenBank/DDBJ whole genome shotgun (WGS) entry which is preliminary data.</text>
</comment>
<feature type="domain" description="GSKIP" evidence="2">
    <location>
        <begin position="16"/>
        <end position="114"/>
    </location>
</feature>
<reference evidence="3" key="1">
    <citation type="submission" date="2013-04" db="EMBL/GenBank/DDBJ databases">
        <authorList>
            <person name="Qu J."/>
            <person name="Murali S.C."/>
            <person name="Bandaranaike D."/>
            <person name="Bellair M."/>
            <person name="Blankenburg K."/>
            <person name="Chao H."/>
            <person name="Dinh H."/>
            <person name="Doddapaneni H."/>
            <person name="Downs B."/>
            <person name="Dugan-Rocha S."/>
            <person name="Elkadiri S."/>
            <person name="Gnanaolivu R.D."/>
            <person name="Hernandez B."/>
            <person name="Javaid M."/>
            <person name="Jayaseelan J.C."/>
            <person name="Lee S."/>
            <person name="Li M."/>
            <person name="Ming W."/>
            <person name="Munidasa M."/>
            <person name="Muniz J."/>
            <person name="Nguyen L."/>
            <person name="Ongeri F."/>
            <person name="Osuji N."/>
            <person name="Pu L.-L."/>
            <person name="Puazo M."/>
            <person name="Qu C."/>
            <person name="Quiroz J."/>
            <person name="Raj R."/>
            <person name="Weissenberger G."/>
            <person name="Xin Y."/>
            <person name="Zou X."/>
            <person name="Han Y."/>
            <person name="Richards S."/>
            <person name="Worley K."/>
            <person name="Muzny D."/>
            <person name="Gibbs R."/>
        </authorList>
    </citation>
    <scope>NUCLEOTIDE SEQUENCE</scope>
    <source>
        <strain evidence="3">Sampled in the wild</strain>
    </source>
</reference>
<dbReference type="GO" id="GO:0005737">
    <property type="term" value="C:cytoplasm"/>
    <property type="evidence" value="ECO:0007669"/>
    <property type="project" value="TreeGrafter"/>
</dbReference>
<evidence type="ECO:0000256" key="1">
    <source>
        <dbReference type="ARBA" id="ARBA00009571"/>
    </source>
</evidence>
<sequence length="117" mass="13250">MAKEINDVLLEEDQWKEEAAAVVQDVKDHLKEIRVSEILRGNEREIHFNLTTLEENTFCVQLSSSGFRIVSRSYDTNSISDGPSFETPYSLLNSISEKFKESFGHALEAKLQALQGT</sequence>
<gene>
    <name evidence="3" type="ORF">J437_LFUL017657</name>
</gene>
<dbReference type="InterPro" id="IPR023231">
    <property type="entry name" value="GSKIP_dom_sf"/>
</dbReference>
<protein>
    <recommendedName>
        <fullName evidence="2">GSKIP domain-containing protein</fullName>
    </recommendedName>
</protein>
<dbReference type="SUPFAM" id="SSF103107">
    <property type="entry name" value="Hypothetical protein c14orf129, hspc210"/>
    <property type="match status" value="1"/>
</dbReference>
<dbReference type="AlphaFoldDB" id="A0A8K0KQG7"/>
<dbReference type="EMBL" id="KZ309260">
    <property type="protein sequence ID" value="KAG8238001.1"/>
    <property type="molecule type" value="Genomic_DNA"/>
</dbReference>
<dbReference type="Gene3D" id="3.30.2280.10">
    <property type="entry name" value="Hypothetical protein (hspc210)"/>
    <property type="match status" value="1"/>
</dbReference>
<accession>A0A8K0KQG7</accession>
<evidence type="ECO:0000313" key="4">
    <source>
        <dbReference type="Proteomes" id="UP000792457"/>
    </source>
</evidence>
<keyword evidence="4" id="KW-1185">Reference proteome</keyword>
<dbReference type="Proteomes" id="UP000792457">
    <property type="component" value="Unassembled WGS sequence"/>
</dbReference>
<dbReference type="GO" id="GO:0019207">
    <property type="term" value="F:kinase regulator activity"/>
    <property type="evidence" value="ECO:0007669"/>
    <property type="project" value="TreeGrafter"/>
</dbReference>
<reference evidence="3" key="2">
    <citation type="submission" date="2017-10" db="EMBL/GenBank/DDBJ databases">
        <title>Ladona fulva Genome sequencing and assembly.</title>
        <authorList>
            <person name="Murali S."/>
            <person name="Richards S."/>
            <person name="Bandaranaike D."/>
            <person name="Bellair M."/>
            <person name="Blankenburg K."/>
            <person name="Chao H."/>
            <person name="Dinh H."/>
            <person name="Doddapaneni H."/>
            <person name="Dugan-Rocha S."/>
            <person name="Elkadiri S."/>
            <person name="Gnanaolivu R."/>
            <person name="Hernandez B."/>
            <person name="Skinner E."/>
            <person name="Javaid M."/>
            <person name="Lee S."/>
            <person name="Li M."/>
            <person name="Ming W."/>
            <person name="Munidasa M."/>
            <person name="Muniz J."/>
            <person name="Nguyen L."/>
            <person name="Hughes D."/>
            <person name="Osuji N."/>
            <person name="Pu L.-L."/>
            <person name="Puazo M."/>
            <person name="Qu C."/>
            <person name="Quiroz J."/>
            <person name="Raj R."/>
            <person name="Weissenberger G."/>
            <person name="Xin Y."/>
            <person name="Zou X."/>
            <person name="Han Y."/>
            <person name="Worley K."/>
            <person name="Muzny D."/>
            <person name="Gibbs R."/>
        </authorList>
    </citation>
    <scope>NUCLEOTIDE SEQUENCE</scope>
    <source>
        <strain evidence="3">Sampled in the wild</strain>
    </source>
</reference>
<dbReference type="InterPro" id="IPR037395">
    <property type="entry name" value="GSKIP"/>
</dbReference>
<dbReference type="Pfam" id="PF05303">
    <property type="entry name" value="GSKIP_dom"/>
    <property type="match status" value="1"/>
</dbReference>
<proteinExistence type="inferred from homology"/>
<dbReference type="OrthoDB" id="5804279at2759"/>
<evidence type="ECO:0000313" key="3">
    <source>
        <dbReference type="EMBL" id="KAG8238001.1"/>
    </source>
</evidence>
<dbReference type="GO" id="GO:0051018">
    <property type="term" value="F:protein kinase A binding"/>
    <property type="evidence" value="ECO:0007669"/>
    <property type="project" value="TreeGrafter"/>
</dbReference>
<comment type="similarity">
    <text evidence="1">Belongs to the GSKIP family.</text>
</comment>
<dbReference type="PANTHER" id="PTHR12490:SF4">
    <property type="entry name" value="GSK3B-INTERACTING PROTEIN"/>
    <property type="match status" value="1"/>
</dbReference>
<organism evidence="3 4">
    <name type="scientific">Ladona fulva</name>
    <name type="common">Scarce chaser dragonfly</name>
    <name type="synonym">Libellula fulva</name>
    <dbReference type="NCBI Taxonomy" id="123851"/>
    <lineage>
        <taxon>Eukaryota</taxon>
        <taxon>Metazoa</taxon>
        <taxon>Ecdysozoa</taxon>
        <taxon>Arthropoda</taxon>
        <taxon>Hexapoda</taxon>
        <taxon>Insecta</taxon>
        <taxon>Pterygota</taxon>
        <taxon>Palaeoptera</taxon>
        <taxon>Odonata</taxon>
        <taxon>Epiprocta</taxon>
        <taxon>Anisoptera</taxon>
        <taxon>Libelluloidea</taxon>
        <taxon>Libellulidae</taxon>
        <taxon>Ladona</taxon>
    </lineage>
</organism>
<dbReference type="InterPro" id="IPR007967">
    <property type="entry name" value="GSKIP_dom"/>
</dbReference>